<evidence type="ECO:0000256" key="9">
    <source>
        <dbReference type="SAM" id="MobiDB-lite"/>
    </source>
</evidence>
<dbReference type="CDD" id="cd00067">
    <property type="entry name" value="GAL4"/>
    <property type="match status" value="1"/>
</dbReference>
<feature type="transmembrane region" description="Helical" evidence="10">
    <location>
        <begin position="464"/>
        <end position="485"/>
    </location>
</feature>
<comment type="subcellular location">
    <subcellularLocation>
        <location evidence="1">Membrane</location>
        <topology evidence="1">Multi-pass membrane protein</topology>
    </subcellularLocation>
</comment>
<evidence type="ECO:0000256" key="10">
    <source>
        <dbReference type="SAM" id="Phobius"/>
    </source>
</evidence>
<gene>
    <name evidence="12" type="ORF">B0T14DRAFT_533071</name>
</gene>
<evidence type="ECO:0000313" key="13">
    <source>
        <dbReference type="Proteomes" id="UP001175000"/>
    </source>
</evidence>
<dbReference type="InterPro" id="IPR036864">
    <property type="entry name" value="Zn2-C6_fun-type_DNA-bd_sf"/>
</dbReference>
<dbReference type="EMBL" id="JAULSU010000001">
    <property type="protein sequence ID" value="KAK0632693.1"/>
    <property type="molecule type" value="Genomic_DNA"/>
</dbReference>
<protein>
    <recommendedName>
        <fullName evidence="11">Major facilitator superfamily (MFS) profile domain-containing protein</fullName>
    </recommendedName>
</protein>
<keyword evidence="4 10" id="KW-0812">Transmembrane</keyword>
<dbReference type="Gene3D" id="1.20.1250.20">
    <property type="entry name" value="MFS general substrate transporter like domains"/>
    <property type="match status" value="1"/>
</dbReference>
<keyword evidence="5" id="KW-0479">Metal-binding</keyword>
<evidence type="ECO:0000256" key="2">
    <source>
        <dbReference type="ARBA" id="ARBA00010992"/>
    </source>
</evidence>
<evidence type="ECO:0000256" key="5">
    <source>
        <dbReference type="ARBA" id="ARBA00022723"/>
    </source>
</evidence>
<evidence type="ECO:0000256" key="3">
    <source>
        <dbReference type="ARBA" id="ARBA00022448"/>
    </source>
</evidence>
<feature type="transmembrane region" description="Helical" evidence="10">
    <location>
        <begin position="210"/>
        <end position="229"/>
    </location>
</feature>
<proteinExistence type="inferred from homology"/>
<dbReference type="InterPro" id="IPR003663">
    <property type="entry name" value="Sugar/inositol_transpt"/>
</dbReference>
<keyword evidence="7 10" id="KW-0472">Membrane</keyword>
<feature type="transmembrane region" description="Helical" evidence="10">
    <location>
        <begin position="366"/>
        <end position="385"/>
    </location>
</feature>
<feature type="transmembrane region" description="Helical" evidence="10">
    <location>
        <begin position="299"/>
        <end position="316"/>
    </location>
</feature>
<keyword evidence="6 10" id="KW-1133">Transmembrane helix</keyword>
<evidence type="ECO:0000256" key="8">
    <source>
        <dbReference type="ARBA" id="ARBA00023242"/>
    </source>
</evidence>
<dbReference type="GO" id="GO:0006351">
    <property type="term" value="P:DNA-templated transcription"/>
    <property type="evidence" value="ECO:0007669"/>
    <property type="project" value="InterPro"/>
</dbReference>
<feature type="compositionally biased region" description="Low complexity" evidence="9">
    <location>
        <begin position="638"/>
        <end position="648"/>
    </location>
</feature>
<dbReference type="PANTHER" id="PTHR47785">
    <property type="entry name" value="ZN(II)2CYS6 TRANSCRIPTION FACTOR (EUROFUNG)-RELATED-RELATED"/>
    <property type="match status" value="1"/>
</dbReference>
<comment type="similarity">
    <text evidence="2">Belongs to the major facilitator superfamily. Sugar transporter (TC 2.A.1.1) family.</text>
</comment>
<dbReference type="InterPro" id="IPR005828">
    <property type="entry name" value="MFS_sugar_transport-like"/>
</dbReference>
<reference evidence="12" key="1">
    <citation type="submission" date="2023-06" db="EMBL/GenBank/DDBJ databases">
        <title>Genome-scale phylogeny and comparative genomics of the fungal order Sordariales.</title>
        <authorList>
            <consortium name="Lawrence Berkeley National Laboratory"/>
            <person name="Hensen N."/>
            <person name="Bonometti L."/>
            <person name="Westerberg I."/>
            <person name="Brannstrom I.O."/>
            <person name="Guillou S."/>
            <person name="Cros-Aarteil S."/>
            <person name="Calhoun S."/>
            <person name="Haridas S."/>
            <person name="Kuo A."/>
            <person name="Mondo S."/>
            <person name="Pangilinan J."/>
            <person name="Riley R."/>
            <person name="Labutti K."/>
            <person name="Andreopoulos B."/>
            <person name="Lipzen A."/>
            <person name="Chen C."/>
            <person name="Yanf M."/>
            <person name="Daum C."/>
            <person name="Ng V."/>
            <person name="Clum A."/>
            <person name="Steindorff A."/>
            <person name="Ohm R."/>
            <person name="Martin F."/>
            <person name="Silar P."/>
            <person name="Natvig D."/>
            <person name="Lalanne C."/>
            <person name="Gautier V."/>
            <person name="Ament-Velasquez S.L."/>
            <person name="Kruys A."/>
            <person name="Hutchinson M.I."/>
            <person name="Powell A.J."/>
            <person name="Barry K."/>
            <person name="Miller A.N."/>
            <person name="Grigoriev I.V."/>
            <person name="Debuchy R."/>
            <person name="Gladieux P."/>
            <person name="Thoren M.H."/>
            <person name="Johannesson H."/>
        </authorList>
    </citation>
    <scope>NUCLEOTIDE SEQUENCE</scope>
    <source>
        <strain evidence="12">CBS 606.72</strain>
    </source>
</reference>
<dbReference type="PRINTS" id="PR00171">
    <property type="entry name" value="SUGRTRNSPORT"/>
</dbReference>
<evidence type="ECO:0000256" key="6">
    <source>
        <dbReference type="ARBA" id="ARBA00022989"/>
    </source>
</evidence>
<evidence type="ECO:0000313" key="12">
    <source>
        <dbReference type="EMBL" id="KAK0632693.1"/>
    </source>
</evidence>
<feature type="transmembrane region" description="Helical" evidence="10">
    <location>
        <begin position="82"/>
        <end position="106"/>
    </location>
</feature>
<dbReference type="GO" id="GO:0003677">
    <property type="term" value="F:DNA binding"/>
    <property type="evidence" value="ECO:0007669"/>
    <property type="project" value="InterPro"/>
</dbReference>
<evidence type="ECO:0000259" key="11">
    <source>
        <dbReference type="PROSITE" id="PS50850"/>
    </source>
</evidence>
<feature type="transmembrane region" description="Helical" evidence="10">
    <location>
        <begin position="118"/>
        <end position="136"/>
    </location>
</feature>
<keyword evidence="8" id="KW-0539">Nucleus</keyword>
<dbReference type="Gene3D" id="4.10.240.10">
    <property type="entry name" value="Zn(2)-C6 fungal-type DNA-binding domain"/>
    <property type="match status" value="1"/>
</dbReference>
<dbReference type="InterPro" id="IPR001138">
    <property type="entry name" value="Zn2Cys6_DnaBD"/>
</dbReference>
<accession>A0AA40CCU4</accession>
<dbReference type="GO" id="GO:0016020">
    <property type="term" value="C:membrane"/>
    <property type="evidence" value="ECO:0007669"/>
    <property type="project" value="UniProtKB-SubCell"/>
</dbReference>
<name>A0AA40CCU4_9PEZI</name>
<dbReference type="NCBIfam" id="TIGR00879">
    <property type="entry name" value="SP"/>
    <property type="match status" value="1"/>
</dbReference>
<keyword evidence="3" id="KW-0813">Transport</keyword>
<dbReference type="CDD" id="cd12148">
    <property type="entry name" value="fungal_TF_MHR"/>
    <property type="match status" value="1"/>
</dbReference>
<feature type="transmembrane region" description="Helical" evidence="10">
    <location>
        <begin position="397"/>
        <end position="416"/>
    </location>
</feature>
<dbReference type="GO" id="GO:0000981">
    <property type="term" value="F:DNA-binding transcription factor activity, RNA polymerase II-specific"/>
    <property type="evidence" value="ECO:0007669"/>
    <property type="project" value="InterPro"/>
</dbReference>
<feature type="transmembrane region" description="Helical" evidence="10">
    <location>
        <begin position="148"/>
        <end position="167"/>
    </location>
</feature>
<dbReference type="Pfam" id="PF00083">
    <property type="entry name" value="Sugar_tr"/>
    <property type="match status" value="1"/>
</dbReference>
<organism evidence="12 13">
    <name type="scientific">Immersiella caudata</name>
    <dbReference type="NCBI Taxonomy" id="314043"/>
    <lineage>
        <taxon>Eukaryota</taxon>
        <taxon>Fungi</taxon>
        <taxon>Dikarya</taxon>
        <taxon>Ascomycota</taxon>
        <taxon>Pezizomycotina</taxon>
        <taxon>Sordariomycetes</taxon>
        <taxon>Sordariomycetidae</taxon>
        <taxon>Sordariales</taxon>
        <taxon>Lasiosphaeriaceae</taxon>
        <taxon>Immersiella</taxon>
    </lineage>
</organism>
<evidence type="ECO:0000256" key="4">
    <source>
        <dbReference type="ARBA" id="ARBA00022692"/>
    </source>
</evidence>
<dbReference type="InterPro" id="IPR053181">
    <property type="entry name" value="EcdB-like_regulator"/>
</dbReference>
<feature type="transmembrane region" description="Helical" evidence="10">
    <location>
        <begin position="44"/>
        <end position="62"/>
    </location>
</feature>
<comment type="caution">
    <text evidence="12">The sequence shown here is derived from an EMBL/GenBank/DDBJ whole genome shotgun (WGS) entry which is preliminary data.</text>
</comment>
<dbReference type="InterPro" id="IPR020846">
    <property type="entry name" value="MFS_dom"/>
</dbReference>
<dbReference type="PANTHER" id="PTHR47785:SF1">
    <property type="entry name" value="TRANSCRIPTION FACTOR, PUTATIVE (AFU_ORTHOLOGUE AFUA_5G14530)-RELATED"/>
    <property type="match status" value="1"/>
</dbReference>
<dbReference type="GO" id="GO:0008270">
    <property type="term" value="F:zinc ion binding"/>
    <property type="evidence" value="ECO:0007669"/>
    <property type="project" value="InterPro"/>
</dbReference>
<dbReference type="InterPro" id="IPR036259">
    <property type="entry name" value="MFS_trans_sf"/>
</dbReference>
<dbReference type="AlphaFoldDB" id="A0AA40CCU4"/>
<evidence type="ECO:0000256" key="1">
    <source>
        <dbReference type="ARBA" id="ARBA00004141"/>
    </source>
</evidence>
<dbReference type="PROSITE" id="PS50850">
    <property type="entry name" value="MFS"/>
    <property type="match status" value="1"/>
</dbReference>
<feature type="domain" description="Major facilitator superfamily (MFS) profile" evidence="11">
    <location>
        <begin position="49"/>
        <end position="489"/>
    </location>
</feature>
<dbReference type="Pfam" id="PF04082">
    <property type="entry name" value="Fungal_trans"/>
    <property type="match status" value="1"/>
</dbReference>
<dbReference type="SUPFAM" id="SSF103473">
    <property type="entry name" value="MFS general substrate transporter"/>
    <property type="match status" value="1"/>
</dbReference>
<dbReference type="GO" id="GO:0022857">
    <property type="term" value="F:transmembrane transporter activity"/>
    <property type="evidence" value="ECO:0007669"/>
    <property type="project" value="InterPro"/>
</dbReference>
<keyword evidence="13" id="KW-1185">Reference proteome</keyword>
<feature type="transmembrane region" description="Helical" evidence="10">
    <location>
        <begin position="336"/>
        <end position="354"/>
    </location>
</feature>
<dbReference type="Proteomes" id="UP001175000">
    <property type="component" value="Unassembled WGS sequence"/>
</dbReference>
<feature type="transmembrane region" description="Helical" evidence="10">
    <location>
        <begin position="179"/>
        <end position="198"/>
    </location>
</feature>
<dbReference type="FunFam" id="1.20.1250.20:FF:000217">
    <property type="entry name" value="MFS lactose permease, putative"/>
    <property type="match status" value="1"/>
</dbReference>
<dbReference type="InterPro" id="IPR007219">
    <property type="entry name" value="XnlR_reg_dom"/>
</dbReference>
<evidence type="ECO:0000256" key="7">
    <source>
        <dbReference type="ARBA" id="ARBA00023136"/>
    </source>
</evidence>
<feature type="region of interest" description="Disordered" evidence="9">
    <location>
        <begin position="638"/>
        <end position="671"/>
    </location>
</feature>
<sequence>MATSAEKESAAAEHHDKFREADIAIQLAHDADDTVYSPWTPRLFRLYLVLGIAYACGCLNGFDGSLMGGLNGMTAYQRYFNMSTAGSTTGLIFAMYNIGSVAAVFFTGPINDYFGRRWGMFTGALIIIIGTCVQAPSTNANQFLAGRFVLGFGVSFCCVSAPCYVAEMAHPKWRGTLTGLYNCTWYIGSIIASWVVYGCSYIDSIESWRIPIWCQMITSGIVCIGVFFLPESPRWLMAQDRHEEAAQVLATYHGEGHSDHPMVQLQMKEMMNQISSEASDKKWYDYHELWDTHSARRRLICVLGMAVFGQISGNSLSSYYMVNMLKSAGIVEERKVLALNGINPVLSFLGAILGARMTDVIGRRPLLLYTIVFASMCFAIITGTSKLATDDPTHASAANTTIAFIFLFGIVFSFGWTPLQSMYIAETLPTATRAKGTAVGNLASSAASVVLQYSSGPAFEKIGYYFYIVFVFWDLIEGAVIYFYFPETKDRTLEELEEVFSAPNPVKKSLEKRSAQTVLNTVGAGSEEKECDICRSRKIRCVAPLKNRVLWVKSTLLTRTHRCDGNTPCAACLQAESDCTYGSEANSRGKTDLILEGMIRMERLLQDMNSTLHCTSHVTSSPFNRQRHALSSPVLGSARSVGRSSFSSPVDTHPGTAHHRPRTPLSEPHNPDNLENAVLDLWHTSTTESVLNWPHFGAFHSLRDNYVSIFHLEQSRPRIRTRPSIMHPYVTPEDVDSILASFSQAVNFWYPTMSQDQLGKVRATVNNGSFDEEGPSTCLALLNMALGCASQVTSGLTAGTSALTDEEKKRRASRRAMGDAYFDSALKKLYVAHTDVSATATHCLFFAAVYFAFLRRPLQAWEHIHAAAAKCLLLLSYSPDDETPEDQERIRRIFWSCYILESDYLAELSSLPLSGIARIESSIPLPGEYHTHTTPQEEEQSSLYFLACISMRRLLNRVHQLLYARGTGASLDNARFPYVVAELNHQLDEWRDVLPATFRFTVGYNCEATETEHGGFLRQRYLTCQSVIYRPKLGAAGEAHGGPDGPEVIKACKACLDACLLHILNLRGFAHTVLVDTWICSLSMAGAMLVLLAACRIPDLRDLIAREVLGAGHHLRQLLEGWESISGDPKSPSVEQSIRIISEADRFIQQVYGTDRGG</sequence>